<name>A0A0C3E999_9VIBR</name>
<keyword evidence="2" id="KW-1185">Reference proteome</keyword>
<dbReference type="AlphaFoldDB" id="A0A0C3E999"/>
<dbReference type="Proteomes" id="UP000031977">
    <property type="component" value="Unassembled WGS sequence"/>
</dbReference>
<gene>
    <name evidence="1" type="ORF">SU60_10835</name>
</gene>
<accession>A0A0C3E999</accession>
<dbReference type="EMBL" id="JXOK01000037">
    <property type="protein sequence ID" value="KIN10968.1"/>
    <property type="molecule type" value="Genomic_DNA"/>
</dbReference>
<dbReference type="OrthoDB" id="2351239at2"/>
<dbReference type="InterPro" id="IPR009776">
    <property type="entry name" value="Spore_0_M"/>
</dbReference>
<dbReference type="PANTHER" id="PTHR40053:SF1">
    <property type="entry name" value="SPORULATION-CONTROL PROTEIN SPO0M"/>
    <property type="match status" value="1"/>
</dbReference>
<protein>
    <submittedName>
        <fullName evidence="1">Gram-positive sporulation control protein Spo0M</fullName>
    </submittedName>
</protein>
<dbReference type="STRING" id="50718.SU60_10835"/>
<sequence>MFKKLKASLGIGAAKVDTILQEMSVYQGATLQGYVQITGGDIEQKIDAITIKLNTEMKVEVDDSVSYQTFTIDQLKAVEPFVIQPNEEKQVPFQLKLHDETPITLVNALKNQCHVWLETTLDIDFAMDPRDRDYIEVKPLPVASRVIQAIEQAGYTMVKADVEKGFLRGGAFTSRSGVYQELEFRNNGFVTMKEIELSFILQGQVIHCLAEVDRALSLAGDQYRSFTLPINASDAQVSSAISPILSL</sequence>
<evidence type="ECO:0000313" key="2">
    <source>
        <dbReference type="Proteomes" id="UP000031977"/>
    </source>
</evidence>
<dbReference type="RefSeq" id="WP_041155515.1">
    <property type="nucleotide sequence ID" value="NZ_CBCRVP010000005.1"/>
</dbReference>
<evidence type="ECO:0000313" key="1">
    <source>
        <dbReference type="EMBL" id="KIN10968.1"/>
    </source>
</evidence>
<organism evidence="1 2">
    <name type="scientific">Vibrio mytili</name>
    <dbReference type="NCBI Taxonomy" id="50718"/>
    <lineage>
        <taxon>Bacteria</taxon>
        <taxon>Pseudomonadati</taxon>
        <taxon>Pseudomonadota</taxon>
        <taxon>Gammaproteobacteria</taxon>
        <taxon>Vibrionales</taxon>
        <taxon>Vibrionaceae</taxon>
        <taxon>Vibrio</taxon>
    </lineage>
</organism>
<proteinExistence type="predicted"/>
<comment type="caution">
    <text evidence="1">The sequence shown here is derived from an EMBL/GenBank/DDBJ whole genome shotgun (WGS) entry which is preliminary data.</text>
</comment>
<dbReference type="Pfam" id="PF07070">
    <property type="entry name" value="Spo0M"/>
    <property type="match status" value="1"/>
</dbReference>
<reference evidence="1 2" key="1">
    <citation type="submission" date="2015-01" db="EMBL/GenBank/DDBJ databases">
        <title>Draft genome of Vibrio mytili type strain CAIM 528.</title>
        <authorList>
            <person name="Gonzalez-Castillo A."/>
            <person name="Gomez-Gil B."/>
            <person name="Enciso-Ibarra J."/>
        </authorList>
    </citation>
    <scope>NUCLEOTIDE SEQUENCE [LARGE SCALE GENOMIC DNA]</scope>
    <source>
        <strain evidence="1 2">CAIM 528</strain>
    </source>
</reference>
<dbReference type="PANTHER" id="PTHR40053">
    <property type="entry name" value="SPORULATION-CONTROL PROTEIN SPO0M"/>
    <property type="match status" value="1"/>
</dbReference>